<dbReference type="PANTHER" id="PTHR10696">
    <property type="entry name" value="GAMMA-BUTYROBETAINE HYDROXYLASE-RELATED"/>
    <property type="match status" value="1"/>
</dbReference>
<keyword evidence="6" id="KW-0560">Oxidoreductase</keyword>
<reference evidence="9 10" key="1">
    <citation type="journal article" date="2017" name="Environ. Microbiol.">
        <title>Genomic and physiological analyses of 'Reinekea forsetii' reveal a versatile opportunistic lifestyle during spring algae blooms.</title>
        <authorList>
            <person name="Avci B."/>
            <person name="Hahnke R.L."/>
            <person name="Chafee M."/>
            <person name="Fischer T."/>
            <person name="Gruber-Vodicka H."/>
            <person name="Tegetmeyer H.E."/>
            <person name="Harder J."/>
            <person name="Fuchs B.M."/>
            <person name="Amann R.I."/>
            <person name="Teeling H."/>
        </authorList>
    </citation>
    <scope>NUCLEOTIDE SEQUENCE [LARGE SCALE GENOMIC DNA]</scope>
    <source>
        <strain evidence="9 10">Hel1_31_D35</strain>
    </source>
</reference>
<dbReference type="Gene3D" id="3.60.130.10">
    <property type="entry name" value="Clavaminate synthase-like"/>
    <property type="match status" value="1"/>
</dbReference>
<evidence type="ECO:0000256" key="2">
    <source>
        <dbReference type="ARBA" id="ARBA00001961"/>
    </source>
</evidence>
<dbReference type="SUPFAM" id="SSF51197">
    <property type="entry name" value="Clavaminate synthase-like"/>
    <property type="match status" value="1"/>
</dbReference>
<proteinExistence type="inferred from homology"/>
<evidence type="ECO:0000256" key="6">
    <source>
        <dbReference type="ARBA" id="ARBA00023002"/>
    </source>
</evidence>
<organism evidence="9 10">
    <name type="scientific">Reinekea forsetii</name>
    <dbReference type="NCBI Taxonomy" id="1336806"/>
    <lineage>
        <taxon>Bacteria</taxon>
        <taxon>Pseudomonadati</taxon>
        <taxon>Pseudomonadota</taxon>
        <taxon>Gammaproteobacteria</taxon>
        <taxon>Oceanospirillales</taxon>
        <taxon>Saccharospirillaceae</taxon>
        <taxon>Reinekea</taxon>
    </lineage>
</organism>
<evidence type="ECO:0000256" key="5">
    <source>
        <dbReference type="ARBA" id="ARBA00022964"/>
    </source>
</evidence>
<dbReference type="GO" id="GO:0046872">
    <property type="term" value="F:metal ion binding"/>
    <property type="evidence" value="ECO:0007669"/>
    <property type="project" value="UniProtKB-KW"/>
</dbReference>
<dbReference type="EMBL" id="CP011797">
    <property type="protein sequence ID" value="ATX76977.1"/>
    <property type="molecule type" value="Genomic_DNA"/>
</dbReference>
<keyword evidence="5 9" id="KW-0223">Dioxygenase</keyword>
<gene>
    <name evidence="9" type="ORF">REIFOR_01840</name>
</gene>
<comment type="cofactor">
    <cofactor evidence="2">
        <name>L-ascorbate</name>
        <dbReference type="ChEBI" id="CHEBI:38290"/>
    </cofactor>
</comment>
<dbReference type="InterPro" id="IPR038492">
    <property type="entry name" value="GBBH-like_N_sf"/>
</dbReference>
<keyword evidence="10" id="KW-1185">Reference proteome</keyword>
<keyword evidence="7" id="KW-0408">Iron</keyword>
<dbReference type="InterPro" id="IPR003819">
    <property type="entry name" value="TauD/TfdA-like"/>
</dbReference>
<name>A0A2K8KQH6_9GAMM</name>
<dbReference type="GO" id="GO:0016706">
    <property type="term" value="F:2-oxoglutarate-dependent dioxygenase activity"/>
    <property type="evidence" value="ECO:0007669"/>
    <property type="project" value="UniProtKB-ARBA"/>
</dbReference>
<evidence type="ECO:0000256" key="4">
    <source>
        <dbReference type="ARBA" id="ARBA00022723"/>
    </source>
</evidence>
<dbReference type="KEGG" id="rfo:REIFOR_01840"/>
<dbReference type="GO" id="GO:0045329">
    <property type="term" value="P:carnitine biosynthetic process"/>
    <property type="evidence" value="ECO:0007669"/>
    <property type="project" value="TreeGrafter"/>
</dbReference>
<evidence type="ECO:0000259" key="8">
    <source>
        <dbReference type="Pfam" id="PF02668"/>
    </source>
</evidence>
<sequence length="397" mass="45371">MLENYRVLNVVLQENGLELFVQGEVAYFNYFWLRDNCETSWESSTKERTFDILGEPDDLSPQSAHIEGGFLEVSWSEDKQSRYALQWLMRWHQGENHGDLAVRSRKPWHGNHYANMARFDYTEVMGAPNRVADWAEVLLDEGIALIQGMPNSDHALQSLCEQFGAVRPSFSGYVFDVFSKAQPENLAYTSKALELHTDLPAEELAPGIQFLHCRVNDAQGGQSLFVDANAVANALQKNHPEYFRILTEYEVPFRYTTNHQDVRSKQRIIELDPNNGEVSGVNFSQHLADIFDFPQRDMDRFYPAFRKFGQMLQDPSYLMTFRLNAGECIVFDNQRIAHGRTSYIEGSGVRHLRGCYVERGELRSTYRVLRAQHPVATDPVAWPQMDDSALAEVGLGG</sequence>
<dbReference type="OrthoDB" id="979809at2"/>
<comment type="similarity">
    <text evidence="3">Belongs to the gamma-BBH/TMLD family.</text>
</comment>
<keyword evidence="4" id="KW-0479">Metal-binding</keyword>
<evidence type="ECO:0000256" key="3">
    <source>
        <dbReference type="ARBA" id="ARBA00008654"/>
    </source>
</evidence>
<dbReference type="Gene3D" id="3.30.2020.30">
    <property type="match status" value="1"/>
</dbReference>
<accession>A0A2K8KQH6</accession>
<evidence type="ECO:0000256" key="7">
    <source>
        <dbReference type="ARBA" id="ARBA00023004"/>
    </source>
</evidence>
<comment type="cofactor">
    <cofactor evidence="1">
        <name>Fe(2+)</name>
        <dbReference type="ChEBI" id="CHEBI:29033"/>
    </cofactor>
</comment>
<evidence type="ECO:0000256" key="1">
    <source>
        <dbReference type="ARBA" id="ARBA00001954"/>
    </source>
</evidence>
<protein>
    <submittedName>
        <fullName evidence="9">Gamma-butyrobetaine,2-oxoglutarate dioxygenase</fullName>
    </submittedName>
</protein>
<dbReference type="AlphaFoldDB" id="A0A2K8KQH6"/>
<dbReference type="PANTHER" id="PTHR10696:SF25">
    <property type="entry name" value="OXIDOREDUCTASE AIM17-RELATED"/>
    <property type="match status" value="1"/>
</dbReference>
<dbReference type="Pfam" id="PF02668">
    <property type="entry name" value="TauD"/>
    <property type="match status" value="1"/>
</dbReference>
<evidence type="ECO:0000313" key="10">
    <source>
        <dbReference type="Proteomes" id="UP000229757"/>
    </source>
</evidence>
<dbReference type="FunFam" id="3.60.130.10:FF:000001">
    <property type="entry name" value="Trimethyllysine dioxygenase, mitochondrial"/>
    <property type="match status" value="1"/>
</dbReference>
<feature type="domain" description="TauD/TfdA-like" evidence="8">
    <location>
        <begin position="118"/>
        <end position="356"/>
    </location>
</feature>
<dbReference type="Proteomes" id="UP000229757">
    <property type="component" value="Chromosome"/>
</dbReference>
<dbReference type="InterPro" id="IPR042098">
    <property type="entry name" value="TauD-like_sf"/>
</dbReference>
<evidence type="ECO:0000313" key="9">
    <source>
        <dbReference type="EMBL" id="ATX76977.1"/>
    </source>
</evidence>
<dbReference type="InterPro" id="IPR050411">
    <property type="entry name" value="AlphaKG_dependent_hydroxylases"/>
</dbReference>